<geneLocation type="plasmid" evidence="2 3">
    <name>unnamed6</name>
</geneLocation>
<feature type="transmembrane region" description="Helical" evidence="1">
    <location>
        <begin position="348"/>
        <end position="374"/>
    </location>
</feature>
<feature type="transmembrane region" description="Helical" evidence="1">
    <location>
        <begin position="231"/>
        <end position="251"/>
    </location>
</feature>
<evidence type="ECO:0000313" key="3">
    <source>
        <dbReference type="Proteomes" id="UP000296374"/>
    </source>
</evidence>
<feature type="transmembrane region" description="Helical" evidence="1">
    <location>
        <begin position="394"/>
        <end position="412"/>
    </location>
</feature>
<dbReference type="Pfam" id="PF10129">
    <property type="entry name" value="OpgC_C"/>
    <property type="match status" value="1"/>
</dbReference>
<feature type="transmembrane region" description="Helical" evidence="1">
    <location>
        <begin position="201"/>
        <end position="219"/>
    </location>
</feature>
<dbReference type="KEGG" id="plia:E4191_17370"/>
<feature type="transmembrane region" description="Helical" evidence="1">
    <location>
        <begin position="70"/>
        <end position="89"/>
    </location>
</feature>
<feature type="transmembrane region" description="Helical" evidence="1">
    <location>
        <begin position="176"/>
        <end position="196"/>
    </location>
</feature>
<keyword evidence="1" id="KW-0472">Membrane</keyword>
<feature type="transmembrane region" description="Helical" evidence="1">
    <location>
        <begin position="110"/>
        <end position="130"/>
    </location>
</feature>
<dbReference type="RefSeq" id="WP_139615726.1">
    <property type="nucleotide sequence ID" value="NZ_CP040760.1"/>
</dbReference>
<organism evidence="2 3">
    <name type="scientific">Paracoccus liaowanqingii</name>
    <dbReference type="NCBI Taxonomy" id="2560053"/>
    <lineage>
        <taxon>Bacteria</taxon>
        <taxon>Pseudomonadati</taxon>
        <taxon>Pseudomonadota</taxon>
        <taxon>Alphaproteobacteria</taxon>
        <taxon>Rhodobacterales</taxon>
        <taxon>Paracoccaceae</taxon>
        <taxon>Paracoccus</taxon>
    </lineage>
</organism>
<name>A0A4Y5ST75_9RHOB</name>
<keyword evidence="1" id="KW-1133">Transmembrane helix</keyword>
<accession>A0A4Y5ST75</accession>
<feature type="transmembrane region" description="Helical" evidence="1">
    <location>
        <begin position="323"/>
        <end position="341"/>
    </location>
</feature>
<evidence type="ECO:0000256" key="1">
    <source>
        <dbReference type="SAM" id="Phobius"/>
    </source>
</evidence>
<proteinExistence type="predicted"/>
<evidence type="ECO:0000313" key="2">
    <source>
        <dbReference type="EMBL" id="QDA35914.1"/>
    </source>
</evidence>
<dbReference type="Proteomes" id="UP000296374">
    <property type="component" value="Plasmid unnamed6"/>
</dbReference>
<evidence type="ECO:0008006" key="4">
    <source>
        <dbReference type="Google" id="ProtNLM"/>
    </source>
</evidence>
<feature type="transmembrane region" description="Helical" evidence="1">
    <location>
        <begin position="263"/>
        <end position="282"/>
    </location>
</feature>
<protein>
    <recommendedName>
        <fullName evidence="4">OpgC domain-containing protein</fullName>
    </recommendedName>
</protein>
<reference evidence="3" key="1">
    <citation type="submission" date="2019-05" db="EMBL/GenBank/DDBJ databases">
        <title>Tamlana fucoidanivorans sp. nov., isolated from the surface of algae collected from Fujian province in China.</title>
        <authorList>
            <person name="Li J."/>
        </authorList>
    </citation>
    <scope>NUCLEOTIDE SEQUENCE [LARGE SCALE GENOMIC DNA]</scope>
    <source>
        <strain evidence="3">2251</strain>
        <plasmid evidence="3">unnamed6</plasmid>
    </source>
</reference>
<dbReference type="PANTHER" id="PTHR38592">
    <property type="entry name" value="BLL4819 PROTEIN"/>
    <property type="match status" value="1"/>
</dbReference>
<sequence length="423" mass="48638">MAKARSHSLLDAPAPPDMASLYGRHGYPVAHKSRDLRFDFMRGFAMLSVVAAHLEMFSWFNFLFWERLGLISAAGMFIAAAGLVLGLVNRRVMEREGMAGVTERVWRRSFVLWRALVVTVLLIILVRSLGISDMSAVTTFTDRWAQQTHPMIPSPDAPWLDQIALVLTMRVSPHQIQILGLYVLLLAIAPGALWLLHRRLLGVFFALTWGIYFTGWMRPLDTPLMSMLWEYAFPLLMYQALFMHALAVGFFRNEIAEWLSEPTRRRLAVTVSLGIFFAYFVLAQTTSNPTFPAWSRLGLISPERFDTIYNTYFVKKQPSPLRFLNVAAFFAAFYILLTYFWRPINKALGWLLIPLGEASLYVFLMHLLFIALINQIPGYFDVIPDWHDVLPSRIWFNTALYIGTILGLWLMVRYRVLFSIVPR</sequence>
<keyword evidence="2" id="KW-0614">Plasmid</keyword>
<dbReference type="InterPro" id="IPR014550">
    <property type="entry name" value="UCP028704_OpgC"/>
</dbReference>
<dbReference type="EMBL" id="CP040760">
    <property type="protein sequence ID" value="QDA35914.1"/>
    <property type="molecule type" value="Genomic_DNA"/>
</dbReference>
<dbReference type="AlphaFoldDB" id="A0A4Y5ST75"/>
<keyword evidence="1" id="KW-0812">Transmembrane</keyword>
<gene>
    <name evidence="2" type="ORF">E4191_17370</name>
</gene>
<dbReference type="PANTHER" id="PTHR38592:SF3">
    <property type="entry name" value="BLL4819 PROTEIN"/>
    <property type="match status" value="1"/>
</dbReference>
<feature type="transmembrane region" description="Helical" evidence="1">
    <location>
        <begin position="44"/>
        <end position="64"/>
    </location>
</feature>